<sequence>MNKKLIYMLLLMVFSIVSVGCSSDSEKGAGKSSSDDAVELEMYSWRTEDRSAYEKIIEEFENENPDIKINFQPYESTEYNTILTNSLVSGTGPDIVQIRPYSGSRTIADNGYLVALDDVPGVLDIDESYLEAAKGSDGHVYGVPLTLNAGVIFYNQTIFDDLGLEVPETWDELIEVSKKMKENDITPIAQGGRDAYLLSMLHGVISPSAYGSDYVEDVIDGTADLQDDRMVKSLERMEELAEYLPKDFIALDDNDAQAMFYAEEAAMYINGDYRLETFETNIPDIPIGVIPGLKDDSSGEVSVMNWVDSSYGVVKDSNHPEEALKFIEFMATQEFGQLFSDNLNRVSAIEGVTADHEIVQKINQASEASSTPYLMLVHFGDGSPSTKTIFEDALQGMYLDQITKEELLKSAQENADRAAEEEVEELEMIEEDD</sequence>
<evidence type="ECO:0000256" key="6">
    <source>
        <dbReference type="ARBA" id="ARBA00023139"/>
    </source>
</evidence>
<dbReference type="Gene3D" id="3.40.190.10">
    <property type="entry name" value="Periplasmic binding protein-like II"/>
    <property type="match status" value="2"/>
</dbReference>
<keyword evidence="6" id="KW-0564">Palmitate</keyword>
<reference evidence="10 11" key="1">
    <citation type="submission" date="2018-05" db="EMBL/GenBank/DDBJ databases">
        <title>Genomic Encyclopedia of Type Strains, Phase IV (KMG-IV): sequencing the most valuable type-strain genomes for metagenomic binning, comparative biology and taxonomic classification.</title>
        <authorList>
            <person name="Goeker M."/>
        </authorList>
    </citation>
    <scope>NUCLEOTIDE SEQUENCE [LARGE SCALE GENOMIC DNA]</scope>
    <source>
        <strain evidence="10 11">DSM 28556</strain>
    </source>
</reference>
<dbReference type="Pfam" id="PF01547">
    <property type="entry name" value="SBP_bac_1"/>
    <property type="match status" value="1"/>
</dbReference>
<comment type="similarity">
    <text evidence="1">Belongs to the bacterial solute-binding protein 1 family.</text>
</comment>
<gene>
    <name evidence="10" type="ORF">DFR56_109157</name>
</gene>
<dbReference type="InterPro" id="IPR006061">
    <property type="entry name" value="SBP_1_CS"/>
</dbReference>
<keyword evidence="2" id="KW-0813">Transport</keyword>
<dbReference type="GO" id="GO:0055085">
    <property type="term" value="P:transmembrane transport"/>
    <property type="evidence" value="ECO:0007669"/>
    <property type="project" value="InterPro"/>
</dbReference>
<dbReference type="PROSITE" id="PS01037">
    <property type="entry name" value="SBP_BACTERIAL_1"/>
    <property type="match status" value="1"/>
</dbReference>
<evidence type="ECO:0000256" key="9">
    <source>
        <dbReference type="SAM" id="SignalP"/>
    </source>
</evidence>
<keyword evidence="3" id="KW-1003">Cell membrane</keyword>
<accession>A0A2V3VYJ6</accession>
<evidence type="ECO:0000256" key="8">
    <source>
        <dbReference type="SAM" id="MobiDB-lite"/>
    </source>
</evidence>
<feature type="compositionally biased region" description="Acidic residues" evidence="8">
    <location>
        <begin position="421"/>
        <end position="433"/>
    </location>
</feature>
<dbReference type="OrthoDB" id="9798191at2"/>
<comment type="caution">
    <text evidence="10">The sequence shown here is derived from an EMBL/GenBank/DDBJ whole genome shotgun (WGS) entry which is preliminary data.</text>
</comment>
<evidence type="ECO:0000313" key="10">
    <source>
        <dbReference type="EMBL" id="PXW85994.1"/>
    </source>
</evidence>
<keyword evidence="4 9" id="KW-0732">Signal</keyword>
<dbReference type="PROSITE" id="PS51257">
    <property type="entry name" value="PROKAR_LIPOPROTEIN"/>
    <property type="match status" value="1"/>
</dbReference>
<dbReference type="InterPro" id="IPR050490">
    <property type="entry name" value="Bact_solute-bd_prot1"/>
</dbReference>
<dbReference type="PANTHER" id="PTHR43649">
    <property type="entry name" value="ARABINOSE-BINDING PROTEIN-RELATED"/>
    <property type="match status" value="1"/>
</dbReference>
<keyword evidence="7" id="KW-0449">Lipoprotein</keyword>
<evidence type="ECO:0000256" key="2">
    <source>
        <dbReference type="ARBA" id="ARBA00022448"/>
    </source>
</evidence>
<proteinExistence type="inferred from homology"/>
<evidence type="ECO:0000256" key="7">
    <source>
        <dbReference type="ARBA" id="ARBA00023288"/>
    </source>
</evidence>
<feature type="compositionally biased region" description="Basic and acidic residues" evidence="8">
    <location>
        <begin position="410"/>
        <end position="420"/>
    </location>
</feature>
<keyword evidence="11" id="KW-1185">Reference proteome</keyword>
<organism evidence="10 11">
    <name type="scientific">Pseudogracilibacillus auburnensis</name>
    <dbReference type="NCBI Taxonomy" id="1494959"/>
    <lineage>
        <taxon>Bacteria</taxon>
        <taxon>Bacillati</taxon>
        <taxon>Bacillota</taxon>
        <taxon>Bacilli</taxon>
        <taxon>Bacillales</taxon>
        <taxon>Bacillaceae</taxon>
        <taxon>Pseudogracilibacillus</taxon>
    </lineage>
</organism>
<dbReference type="EMBL" id="QJJQ01000009">
    <property type="protein sequence ID" value="PXW85994.1"/>
    <property type="molecule type" value="Genomic_DNA"/>
</dbReference>
<keyword evidence="5" id="KW-0472">Membrane</keyword>
<feature type="region of interest" description="Disordered" evidence="8">
    <location>
        <begin position="410"/>
        <end position="433"/>
    </location>
</feature>
<dbReference type="SUPFAM" id="SSF53850">
    <property type="entry name" value="Periplasmic binding protein-like II"/>
    <property type="match status" value="1"/>
</dbReference>
<dbReference type="PANTHER" id="PTHR43649:SF33">
    <property type="entry name" value="POLYGALACTURONAN_RHAMNOGALACTURONAN-BINDING PROTEIN YTCQ"/>
    <property type="match status" value="1"/>
</dbReference>
<evidence type="ECO:0000256" key="1">
    <source>
        <dbReference type="ARBA" id="ARBA00008520"/>
    </source>
</evidence>
<name>A0A2V3VYJ6_9BACI</name>
<evidence type="ECO:0000256" key="5">
    <source>
        <dbReference type="ARBA" id="ARBA00023136"/>
    </source>
</evidence>
<feature type="chain" id="PRO_5038793707" evidence="9">
    <location>
        <begin position="21"/>
        <end position="433"/>
    </location>
</feature>
<evidence type="ECO:0000256" key="3">
    <source>
        <dbReference type="ARBA" id="ARBA00022475"/>
    </source>
</evidence>
<protein>
    <submittedName>
        <fullName evidence="10">Carbohydrate ABC transporter substrate-binding protein (CUT1 family)</fullName>
    </submittedName>
</protein>
<evidence type="ECO:0000256" key="4">
    <source>
        <dbReference type="ARBA" id="ARBA00022729"/>
    </source>
</evidence>
<dbReference type="InterPro" id="IPR006059">
    <property type="entry name" value="SBP"/>
</dbReference>
<dbReference type="AlphaFoldDB" id="A0A2V3VYJ6"/>
<feature type="signal peptide" evidence="9">
    <location>
        <begin position="1"/>
        <end position="20"/>
    </location>
</feature>
<dbReference type="Proteomes" id="UP000247978">
    <property type="component" value="Unassembled WGS sequence"/>
</dbReference>
<evidence type="ECO:0000313" key="11">
    <source>
        <dbReference type="Proteomes" id="UP000247978"/>
    </source>
</evidence>
<dbReference type="RefSeq" id="WP_110395944.1">
    <property type="nucleotide sequence ID" value="NZ_JBHUHB010000001.1"/>
</dbReference>